<accession>A0ABU1JWH9</accession>
<protein>
    <submittedName>
        <fullName evidence="1">Uncharacterized protein</fullName>
    </submittedName>
</protein>
<dbReference type="Proteomes" id="UP001262410">
    <property type="component" value="Unassembled WGS sequence"/>
</dbReference>
<name>A0ABU1JWH9_9PROT</name>
<keyword evidence="2" id="KW-1185">Reference proteome</keyword>
<dbReference type="EMBL" id="JAVDPW010000010">
    <property type="protein sequence ID" value="MDR6292978.1"/>
    <property type="molecule type" value="Genomic_DNA"/>
</dbReference>
<reference evidence="1 2" key="1">
    <citation type="submission" date="2023-07" db="EMBL/GenBank/DDBJ databases">
        <title>Sorghum-associated microbial communities from plants grown in Nebraska, USA.</title>
        <authorList>
            <person name="Schachtman D."/>
        </authorList>
    </citation>
    <scope>NUCLEOTIDE SEQUENCE [LARGE SCALE GENOMIC DNA]</scope>
    <source>
        <strain evidence="1 2">584</strain>
    </source>
</reference>
<evidence type="ECO:0000313" key="2">
    <source>
        <dbReference type="Proteomes" id="UP001262410"/>
    </source>
</evidence>
<comment type="caution">
    <text evidence="1">The sequence shown here is derived from an EMBL/GenBank/DDBJ whole genome shotgun (WGS) entry which is preliminary data.</text>
</comment>
<sequence>MHRPLISIVLWAPTAGQIVLIAPRSVLSSDTGNDLTVPSWALLDLFGDAP</sequence>
<evidence type="ECO:0000313" key="1">
    <source>
        <dbReference type="EMBL" id="MDR6292978.1"/>
    </source>
</evidence>
<gene>
    <name evidence="1" type="ORF">E9232_005523</name>
</gene>
<proteinExistence type="predicted"/>
<organism evidence="1 2">
    <name type="scientific">Inquilinus ginsengisoli</name>
    <dbReference type="NCBI Taxonomy" id="363840"/>
    <lineage>
        <taxon>Bacteria</taxon>
        <taxon>Pseudomonadati</taxon>
        <taxon>Pseudomonadota</taxon>
        <taxon>Alphaproteobacteria</taxon>
        <taxon>Rhodospirillales</taxon>
        <taxon>Rhodospirillaceae</taxon>
        <taxon>Inquilinus</taxon>
    </lineage>
</organism>